<dbReference type="InterPro" id="IPR000620">
    <property type="entry name" value="EamA_dom"/>
</dbReference>
<name>A0A0R1W9D5_9LACO</name>
<reference evidence="9 10" key="1">
    <citation type="journal article" date="2015" name="Genome Announc.">
        <title>Expanding the biotechnology potential of lactobacilli through comparative genomics of 213 strains and associated genera.</title>
        <authorList>
            <person name="Sun Z."/>
            <person name="Harris H.M."/>
            <person name="McCann A."/>
            <person name="Guo C."/>
            <person name="Argimon S."/>
            <person name="Zhang W."/>
            <person name="Yang X."/>
            <person name="Jeffery I.B."/>
            <person name="Cooney J.C."/>
            <person name="Kagawa T.F."/>
            <person name="Liu W."/>
            <person name="Song Y."/>
            <person name="Salvetti E."/>
            <person name="Wrobel A."/>
            <person name="Rasinkangas P."/>
            <person name="Parkhill J."/>
            <person name="Rea M.C."/>
            <person name="O'Sullivan O."/>
            <person name="Ritari J."/>
            <person name="Douillard F.P."/>
            <person name="Paul Ross R."/>
            <person name="Yang R."/>
            <person name="Briner A.E."/>
            <person name="Felis G.E."/>
            <person name="de Vos W.M."/>
            <person name="Barrangou R."/>
            <person name="Klaenhammer T.R."/>
            <person name="Caufield P.W."/>
            <person name="Cui Y."/>
            <person name="Zhang H."/>
            <person name="O'Toole P.W."/>
        </authorList>
    </citation>
    <scope>NUCLEOTIDE SEQUENCE [LARGE SCALE GENOMIC DNA]</scope>
    <source>
        <strain evidence="9 10">DSM 4864</strain>
    </source>
</reference>
<gene>
    <name evidence="9" type="ORF">FC49_GL001068</name>
</gene>
<dbReference type="PANTHER" id="PTHR42920">
    <property type="entry name" value="OS03G0707200 PROTEIN-RELATED"/>
    <property type="match status" value="1"/>
</dbReference>
<evidence type="ECO:0000256" key="6">
    <source>
        <dbReference type="ARBA" id="ARBA00023136"/>
    </source>
</evidence>
<keyword evidence="5 7" id="KW-1133">Transmembrane helix</keyword>
<dbReference type="Proteomes" id="UP000050973">
    <property type="component" value="Unassembled WGS sequence"/>
</dbReference>
<dbReference type="PATRIC" id="fig|1423779.3.peg.1092"/>
<feature type="transmembrane region" description="Helical" evidence="7">
    <location>
        <begin position="258"/>
        <end position="277"/>
    </location>
</feature>
<keyword evidence="4 7" id="KW-0812">Transmembrane</keyword>
<evidence type="ECO:0000256" key="2">
    <source>
        <dbReference type="ARBA" id="ARBA00007362"/>
    </source>
</evidence>
<organism evidence="9 10">
    <name type="scientific">Limosilactobacillus oris DSM 4864</name>
    <dbReference type="NCBI Taxonomy" id="1423779"/>
    <lineage>
        <taxon>Bacteria</taxon>
        <taxon>Bacillati</taxon>
        <taxon>Bacillota</taxon>
        <taxon>Bacilli</taxon>
        <taxon>Lactobacillales</taxon>
        <taxon>Lactobacillaceae</taxon>
        <taxon>Limosilactobacillus</taxon>
    </lineage>
</organism>
<evidence type="ECO:0000259" key="8">
    <source>
        <dbReference type="Pfam" id="PF00892"/>
    </source>
</evidence>
<feature type="transmembrane region" description="Helical" evidence="7">
    <location>
        <begin position="113"/>
        <end position="130"/>
    </location>
</feature>
<evidence type="ECO:0000256" key="3">
    <source>
        <dbReference type="ARBA" id="ARBA00022475"/>
    </source>
</evidence>
<evidence type="ECO:0000256" key="4">
    <source>
        <dbReference type="ARBA" id="ARBA00022692"/>
    </source>
</evidence>
<dbReference type="EMBL" id="AZGE01000027">
    <property type="protein sequence ID" value="KRM14544.1"/>
    <property type="molecule type" value="Genomic_DNA"/>
</dbReference>
<dbReference type="InterPro" id="IPR051258">
    <property type="entry name" value="Diverse_Substrate_Transporter"/>
</dbReference>
<dbReference type="InterPro" id="IPR037185">
    <property type="entry name" value="EmrE-like"/>
</dbReference>
<evidence type="ECO:0000256" key="5">
    <source>
        <dbReference type="ARBA" id="ARBA00022989"/>
    </source>
</evidence>
<feature type="transmembrane region" description="Helical" evidence="7">
    <location>
        <begin position="289"/>
        <end position="310"/>
    </location>
</feature>
<keyword evidence="3" id="KW-1003">Cell membrane</keyword>
<feature type="transmembrane region" description="Helical" evidence="7">
    <location>
        <begin position="142"/>
        <end position="161"/>
    </location>
</feature>
<feature type="transmembrane region" description="Helical" evidence="7">
    <location>
        <begin position="84"/>
        <end position="101"/>
    </location>
</feature>
<dbReference type="Pfam" id="PF00892">
    <property type="entry name" value="EamA"/>
    <property type="match status" value="2"/>
</dbReference>
<evidence type="ECO:0000313" key="10">
    <source>
        <dbReference type="Proteomes" id="UP000050973"/>
    </source>
</evidence>
<protein>
    <submittedName>
        <fullName evidence="9">Membrane protein</fullName>
    </submittedName>
</protein>
<feature type="transmembrane region" description="Helical" evidence="7">
    <location>
        <begin position="173"/>
        <end position="192"/>
    </location>
</feature>
<sequence>MTKAYFSKILRLRATFCAGTAYSHLRFPREDVKIGGCNLWKGKSFTMSINKRQADLMLFIVAILWGSSYVFAKLTVEAGMHSGLINACRGTMCVLAGGLIFFKKIRHMTWVDFRLGLVIGTINFLGYYLQTDALRYTTPAKNAFLTTMYIVVAPFLLWLFWRERPQRKAYLSISLSILGMAILTNVFAGHFHLQYGDFLTLVSTFFWAGQIIFFAKYAPHASSPWVIIFMIGLCQGTFGWITTYFFERPSLGSVHWVQALIPLAILAIGITFLAQGMQITGQAHTDATTAGLILMLESFFASVMSVIMGYDPLTPQLVIGGVILLVANAIMEVDLRSLVVLKRKMF</sequence>
<accession>A0A0R1W9D5</accession>
<feature type="transmembrane region" description="Helical" evidence="7">
    <location>
        <begin position="316"/>
        <end position="335"/>
    </location>
</feature>
<feature type="domain" description="EamA" evidence="8">
    <location>
        <begin position="195"/>
        <end position="328"/>
    </location>
</feature>
<dbReference type="AlphaFoldDB" id="A0A0R1W9D5"/>
<dbReference type="GO" id="GO:0005886">
    <property type="term" value="C:plasma membrane"/>
    <property type="evidence" value="ECO:0007669"/>
    <property type="project" value="UniProtKB-SubCell"/>
</dbReference>
<feature type="transmembrane region" description="Helical" evidence="7">
    <location>
        <begin position="54"/>
        <end position="72"/>
    </location>
</feature>
<evidence type="ECO:0000256" key="7">
    <source>
        <dbReference type="SAM" id="Phobius"/>
    </source>
</evidence>
<dbReference type="PANTHER" id="PTHR42920:SF5">
    <property type="entry name" value="EAMA DOMAIN-CONTAINING PROTEIN"/>
    <property type="match status" value="1"/>
</dbReference>
<feature type="transmembrane region" description="Helical" evidence="7">
    <location>
        <begin position="225"/>
        <end position="246"/>
    </location>
</feature>
<keyword evidence="6 7" id="KW-0472">Membrane</keyword>
<comment type="subcellular location">
    <subcellularLocation>
        <location evidence="1">Cell membrane</location>
        <topology evidence="1">Multi-pass membrane protein</topology>
    </subcellularLocation>
</comment>
<feature type="domain" description="EamA" evidence="8">
    <location>
        <begin position="54"/>
        <end position="184"/>
    </location>
</feature>
<dbReference type="SUPFAM" id="SSF103481">
    <property type="entry name" value="Multidrug resistance efflux transporter EmrE"/>
    <property type="match status" value="1"/>
</dbReference>
<comment type="caution">
    <text evidence="9">The sequence shown here is derived from an EMBL/GenBank/DDBJ whole genome shotgun (WGS) entry which is preliminary data.</text>
</comment>
<proteinExistence type="inferred from homology"/>
<evidence type="ECO:0000256" key="1">
    <source>
        <dbReference type="ARBA" id="ARBA00004651"/>
    </source>
</evidence>
<evidence type="ECO:0000313" key="9">
    <source>
        <dbReference type="EMBL" id="KRM14544.1"/>
    </source>
</evidence>
<feature type="transmembrane region" description="Helical" evidence="7">
    <location>
        <begin position="198"/>
        <end position="218"/>
    </location>
</feature>
<comment type="similarity">
    <text evidence="2">Belongs to the EamA transporter family.</text>
</comment>